<evidence type="ECO:0000256" key="4">
    <source>
        <dbReference type="ARBA" id="ARBA00023172"/>
    </source>
</evidence>
<dbReference type="InterPro" id="IPR002559">
    <property type="entry name" value="Transposase_11"/>
</dbReference>
<dbReference type="Proteomes" id="UP000281261">
    <property type="component" value="Unassembled WGS sequence"/>
</dbReference>
<feature type="non-terminal residue" evidence="7">
    <location>
        <position position="288"/>
    </location>
</feature>
<accession>A0A420ZB13</accession>
<keyword evidence="2" id="KW-0815">Transposition</keyword>
<keyword evidence="3" id="KW-0238">DNA-binding</keyword>
<comment type="caution">
    <text evidence="7">The sequence shown here is derived from an EMBL/GenBank/DDBJ whole genome shotgun (WGS) entry which is preliminary data.</text>
</comment>
<name>A0A420ZB13_UNCK3</name>
<evidence type="ECO:0000259" key="6">
    <source>
        <dbReference type="Pfam" id="PF14294"/>
    </source>
</evidence>
<dbReference type="InterPro" id="IPR047952">
    <property type="entry name" value="Transpos_IS4"/>
</dbReference>
<proteinExistence type="inferred from homology"/>
<evidence type="ECO:0000259" key="5">
    <source>
        <dbReference type="Pfam" id="PF01609"/>
    </source>
</evidence>
<dbReference type="InterPro" id="IPR012337">
    <property type="entry name" value="RNaseH-like_sf"/>
</dbReference>
<dbReference type="PANTHER" id="PTHR33258">
    <property type="entry name" value="TRANSPOSASE INSL FOR INSERTION SEQUENCE ELEMENT IS186A-RELATED"/>
    <property type="match status" value="1"/>
</dbReference>
<feature type="domain" description="Transposase IS4-like" evidence="5">
    <location>
        <begin position="121"/>
        <end position="288"/>
    </location>
</feature>
<gene>
    <name evidence="7" type="ORF">DRH29_05620</name>
</gene>
<dbReference type="SUPFAM" id="SSF53098">
    <property type="entry name" value="Ribonuclease H-like"/>
    <property type="match status" value="1"/>
</dbReference>
<dbReference type="InterPro" id="IPR025399">
    <property type="entry name" value="DUF4372"/>
</dbReference>
<dbReference type="NCBIfam" id="NF033592">
    <property type="entry name" value="transpos_IS4_1"/>
    <property type="match status" value="1"/>
</dbReference>
<organism evidence="7 8">
    <name type="scientific">candidate division Kazan bacterium</name>
    <dbReference type="NCBI Taxonomy" id="2202143"/>
    <lineage>
        <taxon>Bacteria</taxon>
        <taxon>Bacteria division Kazan-3B-28</taxon>
    </lineage>
</organism>
<reference evidence="7 8" key="1">
    <citation type="submission" date="2018-06" db="EMBL/GenBank/DDBJ databases">
        <title>Extensive metabolic versatility and redundancy in microbially diverse, dynamic hydrothermal sediments.</title>
        <authorList>
            <person name="Dombrowski N."/>
            <person name="Teske A."/>
            <person name="Baker B.J."/>
        </authorList>
    </citation>
    <scope>NUCLEOTIDE SEQUENCE [LARGE SCALE GENOMIC DNA]</scope>
    <source>
        <strain evidence="7">B79_G16</strain>
    </source>
</reference>
<dbReference type="AlphaFoldDB" id="A0A420ZB13"/>
<dbReference type="Pfam" id="PF14294">
    <property type="entry name" value="DUF4372"/>
    <property type="match status" value="1"/>
</dbReference>
<evidence type="ECO:0000256" key="2">
    <source>
        <dbReference type="ARBA" id="ARBA00022578"/>
    </source>
</evidence>
<dbReference type="EMBL" id="QMNG01000109">
    <property type="protein sequence ID" value="RLC35877.1"/>
    <property type="molecule type" value="Genomic_DNA"/>
</dbReference>
<sequence>MSHSNTIMGQMLQMFSRHEFQRIVKETKSERHARGFTSWNHFVSMLFSQLAGHDSLRGIEAGLATQSKHLYHLGVKPVHRSTLSYANKNRPHELFKKIFFQMLSKCQPLAPKHKFRFKNPLYSLDVTVIDLCLSLYNWAKFRTTKGAVKLHVKLNHAGYLPNFAVITDGSVHETQSVRSIPLETNDVVVFDRGYNDFKWFNSLCDRGIHFVTRLKKNAQYRVVERRSTEKYPHIYSDQVIQLTGFYSRKKCPYLLRRIRCKDLETGKIIVILTNHLHWSAQTIAQIYK</sequence>
<evidence type="ECO:0000313" key="8">
    <source>
        <dbReference type="Proteomes" id="UP000281261"/>
    </source>
</evidence>
<evidence type="ECO:0000256" key="3">
    <source>
        <dbReference type="ARBA" id="ARBA00023125"/>
    </source>
</evidence>
<protein>
    <submittedName>
        <fullName evidence="7">IS4 family transposase</fullName>
    </submittedName>
</protein>
<keyword evidence="4" id="KW-0233">DNA recombination</keyword>
<dbReference type="PANTHER" id="PTHR33258:SF1">
    <property type="entry name" value="TRANSPOSASE INSL FOR INSERTION SEQUENCE ELEMENT IS186A-RELATED"/>
    <property type="match status" value="1"/>
</dbReference>
<comment type="similarity">
    <text evidence="1">Belongs to the transposase 11 family.</text>
</comment>
<dbReference type="GO" id="GO:0003677">
    <property type="term" value="F:DNA binding"/>
    <property type="evidence" value="ECO:0007669"/>
    <property type="project" value="UniProtKB-KW"/>
</dbReference>
<dbReference type="GO" id="GO:0006313">
    <property type="term" value="P:DNA transposition"/>
    <property type="evidence" value="ECO:0007669"/>
    <property type="project" value="InterPro"/>
</dbReference>
<dbReference type="Pfam" id="PF01609">
    <property type="entry name" value="DDE_Tnp_1"/>
    <property type="match status" value="1"/>
</dbReference>
<evidence type="ECO:0000313" key="7">
    <source>
        <dbReference type="EMBL" id="RLC35877.1"/>
    </source>
</evidence>
<evidence type="ECO:0000256" key="1">
    <source>
        <dbReference type="ARBA" id="ARBA00010075"/>
    </source>
</evidence>
<feature type="domain" description="DUF4372" evidence="6">
    <location>
        <begin position="3"/>
        <end position="76"/>
    </location>
</feature>
<dbReference type="GO" id="GO:0004803">
    <property type="term" value="F:transposase activity"/>
    <property type="evidence" value="ECO:0007669"/>
    <property type="project" value="InterPro"/>
</dbReference>